<sequence length="106" mass="11708">MPKAVASRPNFLPQLESNIGGASEILLRQKGAGPDPQPAEHNQTATWTGRINEYLASLVDEDNFLWSVRQIDSEAHNYDVLALRAVGGKNVELPPSFMPMEKHSCH</sequence>
<evidence type="ECO:0000313" key="2">
    <source>
        <dbReference type="Proteomes" id="UP000799539"/>
    </source>
</evidence>
<reference evidence="1" key="1">
    <citation type="journal article" date="2020" name="Stud. Mycol.">
        <title>101 Dothideomycetes genomes: a test case for predicting lifestyles and emergence of pathogens.</title>
        <authorList>
            <person name="Haridas S."/>
            <person name="Albert R."/>
            <person name="Binder M."/>
            <person name="Bloem J."/>
            <person name="Labutti K."/>
            <person name="Salamov A."/>
            <person name="Andreopoulos B."/>
            <person name="Baker S."/>
            <person name="Barry K."/>
            <person name="Bills G."/>
            <person name="Bluhm B."/>
            <person name="Cannon C."/>
            <person name="Castanera R."/>
            <person name="Culley D."/>
            <person name="Daum C."/>
            <person name="Ezra D."/>
            <person name="Gonzalez J."/>
            <person name="Henrissat B."/>
            <person name="Kuo A."/>
            <person name="Liang C."/>
            <person name="Lipzen A."/>
            <person name="Lutzoni F."/>
            <person name="Magnuson J."/>
            <person name="Mondo S."/>
            <person name="Nolan M."/>
            <person name="Ohm R."/>
            <person name="Pangilinan J."/>
            <person name="Park H.-J."/>
            <person name="Ramirez L."/>
            <person name="Alfaro M."/>
            <person name="Sun H."/>
            <person name="Tritt A."/>
            <person name="Yoshinaga Y."/>
            <person name="Zwiers L.-H."/>
            <person name="Turgeon B."/>
            <person name="Goodwin S."/>
            <person name="Spatafora J."/>
            <person name="Crous P."/>
            <person name="Grigoriev I."/>
        </authorList>
    </citation>
    <scope>NUCLEOTIDE SEQUENCE</scope>
    <source>
        <strain evidence="1">SCOH1-5</strain>
    </source>
</reference>
<name>A0A6A6FVR9_9PEZI</name>
<gene>
    <name evidence="1" type="ORF">CERZMDRAFT_92222</name>
</gene>
<keyword evidence="2" id="KW-1185">Reference proteome</keyword>
<dbReference type="Proteomes" id="UP000799539">
    <property type="component" value="Unassembled WGS sequence"/>
</dbReference>
<dbReference type="AlphaFoldDB" id="A0A6A6FVR9"/>
<dbReference type="EMBL" id="ML992662">
    <property type="protein sequence ID" value="KAF2217572.1"/>
    <property type="molecule type" value="Genomic_DNA"/>
</dbReference>
<accession>A0A6A6FVR9</accession>
<evidence type="ECO:0000313" key="1">
    <source>
        <dbReference type="EMBL" id="KAF2217572.1"/>
    </source>
</evidence>
<proteinExistence type="predicted"/>
<organism evidence="1 2">
    <name type="scientific">Cercospora zeae-maydis SCOH1-5</name>
    <dbReference type="NCBI Taxonomy" id="717836"/>
    <lineage>
        <taxon>Eukaryota</taxon>
        <taxon>Fungi</taxon>
        <taxon>Dikarya</taxon>
        <taxon>Ascomycota</taxon>
        <taxon>Pezizomycotina</taxon>
        <taxon>Dothideomycetes</taxon>
        <taxon>Dothideomycetidae</taxon>
        <taxon>Mycosphaerellales</taxon>
        <taxon>Mycosphaerellaceae</taxon>
        <taxon>Cercospora</taxon>
    </lineage>
</organism>
<protein>
    <submittedName>
        <fullName evidence="1">Uncharacterized protein</fullName>
    </submittedName>
</protein>